<dbReference type="SUPFAM" id="SSF56112">
    <property type="entry name" value="Protein kinase-like (PK-like)"/>
    <property type="match status" value="1"/>
</dbReference>
<reference evidence="2 3" key="1">
    <citation type="submission" date="2021-06" db="EMBL/GenBank/DDBJ databases">
        <title>Genome-based taxonomic framework of Microbacterium strains isolated from marine environment, the description of four new species and reclassification of four preexisting species.</title>
        <authorList>
            <person name="Lee S.D."/>
            <person name="Kim S.-M."/>
            <person name="Byeon Y.-S."/>
            <person name="Yang H.L."/>
            <person name="Kim I.S."/>
        </authorList>
    </citation>
    <scope>NUCLEOTIDE SEQUENCE [LARGE SCALE GENOMIC DNA]</scope>
    <source>
        <strain evidence="2 3">KACC 14465</strain>
    </source>
</reference>
<proteinExistence type="predicted"/>
<evidence type="ECO:0000313" key="3">
    <source>
        <dbReference type="Proteomes" id="UP001215097"/>
    </source>
</evidence>
<dbReference type="InterPro" id="IPR002575">
    <property type="entry name" value="Aminoglycoside_PTrfase"/>
</dbReference>
<gene>
    <name evidence="2" type="ORF">KV395_08650</name>
</gene>
<dbReference type="Pfam" id="PF01636">
    <property type="entry name" value="APH"/>
    <property type="match status" value="1"/>
</dbReference>
<name>A0ABY7XMK1_MICLT</name>
<sequence length="271" mass="29701">MPSHTHDLRIADAVVRKRFLSWADGEADREWRCLQLVWEQAPGLAPRPLEQATEDGHPVVIMERVPGVPLGDKPLTAEQTASLGRVLRRLYNIPVEDIAAAGIAERRYGPSSLPQALSAWLSDTYDLSRCEDAARVADGVEAAREWLSRPDALPTPRLVGLGIADLNPANILWDGRTCRLVDFEDGGLTDPAYDLADHVEHLAGRLGKVFDPDALSVAVVLSADERERMLAYRPLWAAFWLAMLLPGNGGFLRNPSGTTEAQVGHFMSLIG</sequence>
<dbReference type="EMBL" id="CP078075">
    <property type="protein sequence ID" value="WDM43314.1"/>
    <property type="molecule type" value="Genomic_DNA"/>
</dbReference>
<dbReference type="RefSeq" id="WP_282217167.1">
    <property type="nucleotide sequence ID" value="NZ_BAAAUN010000001.1"/>
</dbReference>
<dbReference type="Proteomes" id="UP001215097">
    <property type="component" value="Chromosome"/>
</dbReference>
<dbReference type="InterPro" id="IPR011009">
    <property type="entry name" value="Kinase-like_dom_sf"/>
</dbReference>
<protein>
    <submittedName>
        <fullName evidence="2">Aminoglycoside phosphotransferase family protein</fullName>
    </submittedName>
</protein>
<feature type="domain" description="Aminoglycoside phosphotransferase" evidence="1">
    <location>
        <begin position="11"/>
        <end position="208"/>
    </location>
</feature>
<keyword evidence="3" id="KW-1185">Reference proteome</keyword>
<accession>A0ABY7XMK1</accession>
<organism evidence="2 3">
    <name type="scientific">Microbacterium luteolum</name>
    <name type="common">Aureobacterium luteolum</name>
    <dbReference type="NCBI Taxonomy" id="69367"/>
    <lineage>
        <taxon>Bacteria</taxon>
        <taxon>Bacillati</taxon>
        <taxon>Actinomycetota</taxon>
        <taxon>Actinomycetes</taxon>
        <taxon>Micrococcales</taxon>
        <taxon>Microbacteriaceae</taxon>
        <taxon>Microbacterium</taxon>
    </lineage>
</organism>
<dbReference type="Gene3D" id="3.90.1200.10">
    <property type="match status" value="1"/>
</dbReference>
<evidence type="ECO:0000313" key="2">
    <source>
        <dbReference type="EMBL" id="WDM43314.1"/>
    </source>
</evidence>
<evidence type="ECO:0000259" key="1">
    <source>
        <dbReference type="Pfam" id="PF01636"/>
    </source>
</evidence>